<evidence type="ECO:0000256" key="8">
    <source>
        <dbReference type="ARBA" id="ARBA00023006"/>
    </source>
</evidence>
<feature type="transmembrane region" description="Helical" evidence="10">
    <location>
        <begin position="141"/>
        <end position="162"/>
    </location>
</feature>
<feature type="transmembrane region" description="Helical" evidence="10">
    <location>
        <begin position="438"/>
        <end position="460"/>
    </location>
</feature>
<protein>
    <recommendedName>
        <fullName evidence="10">Autophagy-related protein</fullName>
    </recommendedName>
</protein>
<evidence type="ECO:0000256" key="10">
    <source>
        <dbReference type="RuleBase" id="RU363073"/>
    </source>
</evidence>
<comment type="function">
    <text evidence="10">Vacuolar effluxer which mediate the efflux of amino acids resulting from autophagic degradation. The release of autophagic amino acids allows the maintenance of protein synthesis and viability during nitrogen starvation.</text>
</comment>
<feature type="transmembrane region" description="Helical" evidence="10">
    <location>
        <begin position="396"/>
        <end position="418"/>
    </location>
</feature>
<feature type="transmembrane region" description="Helical" evidence="10">
    <location>
        <begin position="117"/>
        <end position="135"/>
    </location>
</feature>
<keyword evidence="7 10" id="KW-1133">Transmembrane helix</keyword>
<dbReference type="HOGENOM" id="CLU_017518_1_0_1"/>
<evidence type="ECO:0000313" key="12">
    <source>
        <dbReference type="Proteomes" id="UP000054279"/>
    </source>
</evidence>
<dbReference type="CDD" id="cd17483">
    <property type="entry name" value="MFS_Atg22_like"/>
    <property type="match status" value="1"/>
</dbReference>
<keyword evidence="5 10" id="KW-0812">Transmembrane</keyword>
<comment type="similarity">
    <text evidence="2 10">Belongs to the ATG22 family.</text>
</comment>
<keyword evidence="4 10" id="KW-0926">Vacuole</keyword>
<dbReference type="GO" id="GO:0006914">
    <property type="term" value="P:autophagy"/>
    <property type="evidence" value="ECO:0007669"/>
    <property type="project" value="UniProtKB-KW"/>
</dbReference>
<feature type="transmembrane region" description="Helical" evidence="10">
    <location>
        <begin position="328"/>
        <end position="351"/>
    </location>
</feature>
<feature type="transmembrane region" description="Helical" evidence="10">
    <location>
        <begin position="16"/>
        <end position="37"/>
    </location>
</feature>
<evidence type="ECO:0000256" key="5">
    <source>
        <dbReference type="ARBA" id="ARBA00022692"/>
    </source>
</evidence>
<dbReference type="GO" id="GO:0032974">
    <property type="term" value="P:amino acid transmembrane export from vacuole"/>
    <property type="evidence" value="ECO:0007669"/>
    <property type="project" value="InterPro"/>
</dbReference>
<organism evidence="11 12">
    <name type="scientific">Sphaerobolus stellatus (strain SS14)</name>
    <dbReference type="NCBI Taxonomy" id="990650"/>
    <lineage>
        <taxon>Eukaryota</taxon>
        <taxon>Fungi</taxon>
        <taxon>Dikarya</taxon>
        <taxon>Basidiomycota</taxon>
        <taxon>Agaricomycotina</taxon>
        <taxon>Agaricomycetes</taxon>
        <taxon>Phallomycetidae</taxon>
        <taxon>Geastrales</taxon>
        <taxon>Sphaerobolaceae</taxon>
        <taxon>Sphaerobolus</taxon>
    </lineage>
</organism>
<dbReference type="InterPro" id="IPR036259">
    <property type="entry name" value="MFS_trans_sf"/>
</dbReference>
<evidence type="ECO:0000256" key="9">
    <source>
        <dbReference type="ARBA" id="ARBA00023136"/>
    </source>
</evidence>
<feature type="transmembrane region" description="Helical" evidence="10">
    <location>
        <begin position="222"/>
        <end position="245"/>
    </location>
</feature>
<comment type="subcellular location">
    <subcellularLocation>
        <location evidence="1 10">Vacuole membrane</location>
        <topology evidence="1 10">Multi-pass membrane protein</topology>
    </subcellularLocation>
</comment>
<dbReference type="InterPro" id="IPR050495">
    <property type="entry name" value="ATG22/LtaA_families"/>
</dbReference>
<dbReference type="Proteomes" id="UP000054279">
    <property type="component" value="Unassembled WGS sequence"/>
</dbReference>
<reference evidence="11 12" key="1">
    <citation type="submission" date="2014-06" db="EMBL/GenBank/DDBJ databases">
        <title>Evolutionary Origins and Diversification of the Mycorrhizal Mutualists.</title>
        <authorList>
            <consortium name="DOE Joint Genome Institute"/>
            <consortium name="Mycorrhizal Genomics Consortium"/>
            <person name="Kohler A."/>
            <person name="Kuo A."/>
            <person name="Nagy L.G."/>
            <person name="Floudas D."/>
            <person name="Copeland A."/>
            <person name="Barry K.W."/>
            <person name="Cichocki N."/>
            <person name="Veneault-Fourrey C."/>
            <person name="LaButti K."/>
            <person name="Lindquist E.A."/>
            <person name="Lipzen A."/>
            <person name="Lundell T."/>
            <person name="Morin E."/>
            <person name="Murat C."/>
            <person name="Riley R."/>
            <person name="Ohm R."/>
            <person name="Sun H."/>
            <person name="Tunlid A."/>
            <person name="Henrissat B."/>
            <person name="Grigoriev I.V."/>
            <person name="Hibbett D.S."/>
            <person name="Martin F."/>
        </authorList>
    </citation>
    <scope>NUCLEOTIDE SEQUENCE [LARGE SCALE GENOMIC DNA]</scope>
    <source>
        <strain evidence="11 12">SS14</strain>
    </source>
</reference>
<proteinExistence type="inferred from homology"/>
<keyword evidence="8 10" id="KW-0072">Autophagy</keyword>
<keyword evidence="9 10" id="KW-0472">Membrane</keyword>
<feature type="transmembrane region" description="Helical" evidence="10">
    <location>
        <begin position="472"/>
        <end position="494"/>
    </location>
</feature>
<dbReference type="AlphaFoldDB" id="A0A0C9VQ14"/>
<name>A0A0C9VQ14_SPHS4</name>
<feature type="transmembrane region" description="Helical" evidence="10">
    <location>
        <begin position="257"/>
        <end position="277"/>
    </location>
</feature>
<evidence type="ECO:0000256" key="4">
    <source>
        <dbReference type="ARBA" id="ARBA00022554"/>
    </source>
</evidence>
<dbReference type="InterPro" id="IPR024671">
    <property type="entry name" value="Atg22-like"/>
</dbReference>
<dbReference type="PANTHER" id="PTHR23519:SF1">
    <property type="entry name" value="AUTOPHAGY-RELATED PROTEIN 22"/>
    <property type="match status" value="1"/>
</dbReference>
<gene>
    <name evidence="11" type="ORF">M422DRAFT_32337</name>
</gene>
<sequence length="556" mass="60181">MSSSEDRTAARHLRGWLAYAFASEVFAVVGLSVFLPICLEQFARDNGYLLPDKTERCTSAIGITMADDVRCVVKIGWGWMDTASFSLYVYSAAVAIQALTVISMGGIADHPPHRKPVLLTFAYLGAISAILFFALPSSSPLWPLVGILACGSNVGFGVSVVAMNSYLPNLARETKEVRAALAELRIQQEAELADSDIDLSSPPKVTAEQTYHAAVARSTSQISAFGIALGYLAGVVLLILTIIPVSKLHSSTFSLRLAIGVSGIWWAIVSVPAGIWLPNSTSLTLVEGAEVRIQDAKQWSWTGEIKAAWVRLARMLRWSEIKRLRNSFWYLGAWFLLSDGFATITSTAVLFGKTSLHMAPSQLILVGAITPISGIIGSLAWPILQRRLGWTELRMVKILVALVSLIPLYGCLGFLPVFKNGAGNGGIPFGGLTTPGEMYGLAVFFGLIYGPFQGYSRSLFSFLIPPGEESRWYGLYSITDKSSSFVGPLIVGLISDVTGNIRNAFFFLAAMMWISLPLLGQVNVLQGKEDAKQYIMDGGHDGLGGYTEVRGQEDDV</sequence>
<feature type="transmembrane region" description="Helical" evidence="10">
    <location>
        <begin position="363"/>
        <end position="384"/>
    </location>
</feature>
<evidence type="ECO:0000256" key="6">
    <source>
        <dbReference type="ARBA" id="ARBA00022970"/>
    </source>
</evidence>
<accession>A0A0C9VQ14</accession>
<evidence type="ECO:0000256" key="7">
    <source>
        <dbReference type="ARBA" id="ARBA00022989"/>
    </source>
</evidence>
<evidence type="ECO:0000256" key="1">
    <source>
        <dbReference type="ARBA" id="ARBA00004128"/>
    </source>
</evidence>
<keyword evidence="12" id="KW-1185">Reference proteome</keyword>
<feature type="transmembrane region" description="Helical" evidence="10">
    <location>
        <begin position="87"/>
        <end position="105"/>
    </location>
</feature>
<keyword evidence="6 10" id="KW-0029">Amino-acid transport</keyword>
<evidence type="ECO:0000256" key="3">
    <source>
        <dbReference type="ARBA" id="ARBA00022448"/>
    </source>
</evidence>
<dbReference type="InterPro" id="IPR044738">
    <property type="entry name" value="Atg22"/>
</dbReference>
<dbReference type="PANTHER" id="PTHR23519">
    <property type="entry name" value="AUTOPHAGY-RELATED PROTEIN 22"/>
    <property type="match status" value="1"/>
</dbReference>
<dbReference type="EMBL" id="KN837145">
    <property type="protein sequence ID" value="KIJ40295.1"/>
    <property type="molecule type" value="Genomic_DNA"/>
</dbReference>
<keyword evidence="3 10" id="KW-0813">Transport</keyword>
<dbReference type="GO" id="GO:0005774">
    <property type="term" value="C:vacuolar membrane"/>
    <property type="evidence" value="ECO:0007669"/>
    <property type="project" value="UniProtKB-SubCell"/>
</dbReference>
<dbReference type="SUPFAM" id="SSF103473">
    <property type="entry name" value="MFS general substrate transporter"/>
    <property type="match status" value="2"/>
</dbReference>
<evidence type="ECO:0000313" key="11">
    <source>
        <dbReference type="EMBL" id="KIJ40295.1"/>
    </source>
</evidence>
<dbReference type="OrthoDB" id="192733at2759"/>
<dbReference type="Gene3D" id="1.20.1250.20">
    <property type="entry name" value="MFS general substrate transporter like domains"/>
    <property type="match status" value="2"/>
</dbReference>
<feature type="transmembrane region" description="Helical" evidence="10">
    <location>
        <begin position="506"/>
        <end position="525"/>
    </location>
</feature>
<dbReference type="Pfam" id="PF11700">
    <property type="entry name" value="ATG22"/>
    <property type="match status" value="1"/>
</dbReference>
<evidence type="ECO:0000256" key="2">
    <source>
        <dbReference type="ARBA" id="ARBA00006978"/>
    </source>
</evidence>